<organism evidence="11 12">
    <name type="scientific">Larinioides sclopetarius</name>
    <dbReference type="NCBI Taxonomy" id="280406"/>
    <lineage>
        <taxon>Eukaryota</taxon>
        <taxon>Metazoa</taxon>
        <taxon>Ecdysozoa</taxon>
        <taxon>Arthropoda</taxon>
        <taxon>Chelicerata</taxon>
        <taxon>Arachnida</taxon>
        <taxon>Araneae</taxon>
        <taxon>Araneomorphae</taxon>
        <taxon>Entelegynae</taxon>
        <taxon>Araneoidea</taxon>
        <taxon>Araneidae</taxon>
        <taxon>Larinioides</taxon>
    </lineage>
</organism>
<evidence type="ECO:0000256" key="6">
    <source>
        <dbReference type="ARBA" id="ARBA00034657"/>
    </source>
</evidence>
<evidence type="ECO:0000256" key="5">
    <source>
        <dbReference type="ARBA" id="ARBA00023242"/>
    </source>
</evidence>
<evidence type="ECO:0000259" key="10">
    <source>
        <dbReference type="PROSITE" id="PS50039"/>
    </source>
</evidence>
<dbReference type="AlphaFoldDB" id="A0AAV2ALS3"/>
<evidence type="ECO:0000256" key="7">
    <source>
        <dbReference type="ARBA" id="ARBA00034870"/>
    </source>
</evidence>
<evidence type="ECO:0000313" key="12">
    <source>
        <dbReference type="Proteomes" id="UP001497382"/>
    </source>
</evidence>
<protein>
    <recommendedName>
        <fullName evidence="7">Forkhead box protein N3</fullName>
    </recommendedName>
</protein>
<dbReference type="PROSITE" id="PS00658">
    <property type="entry name" value="FORK_HEAD_2"/>
    <property type="match status" value="1"/>
</dbReference>
<evidence type="ECO:0000313" key="11">
    <source>
        <dbReference type="EMBL" id="CAL1284616.1"/>
    </source>
</evidence>
<reference evidence="11 12" key="1">
    <citation type="submission" date="2024-04" db="EMBL/GenBank/DDBJ databases">
        <authorList>
            <person name="Rising A."/>
            <person name="Reimegard J."/>
            <person name="Sonavane S."/>
            <person name="Akerstrom W."/>
            <person name="Nylinder S."/>
            <person name="Hedman E."/>
            <person name="Kallberg Y."/>
        </authorList>
    </citation>
    <scope>NUCLEOTIDE SEQUENCE [LARGE SCALE GENOMIC DNA]</scope>
</reference>
<dbReference type="EMBL" id="CAXIEN010000181">
    <property type="protein sequence ID" value="CAL1284616.1"/>
    <property type="molecule type" value="Genomic_DNA"/>
</dbReference>
<dbReference type="Pfam" id="PF00250">
    <property type="entry name" value="Forkhead"/>
    <property type="match status" value="1"/>
</dbReference>
<dbReference type="InterPro" id="IPR036390">
    <property type="entry name" value="WH_DNA-bd_sf"/>
</dbReference>
<name>A0AAV2ALS3_9ARAC</name>
<dbReference type="InterPro" id="IPR018122">
    <property type="entry name" value="TF_fork_head_CS_1"/>
</dbReference>
<feature type="compositionally biased region" description="Basic residues" evidence="9">
    <location>
        <begin position="329"/>
        <end position="339"/>
    </location>
</feature>
<evidence type="ECO:0000256" key="4">
    <source>
        <dbReference type="ARBA" id="ARBA00023163"/>
    </source>
</evidence>
<feature type="domain" description="Fork-head" evidence="10">
    <location>
        <begin position="129"/>
        <end position="215"/>
    </location>
</feature>
<dbReference type="Gene3D" id="1.10.10.10">
    <property type="entry name" value="Winged helix-like DNA-binding domain superfamily/Winged helix DNA-binding domain"/>
    <property type="match status" value="1"/>
</dbReference>
<keyword evidence="12" id="KW-1185">Reference proteome</keyword>
<dbReference type="GO" id="GO:0000987">
    <property type="term" value="F:cis-regulatory region sequence-specific DNA binding"/>
    <property type="evidence" value="ECO:0007669"/>
    <property type="project" value="TreeGrafter"/>
</dbReference>
<dbReference type="PRINTS" id="PR00053">
    <property type="entry name" value="FORKHEAD"/>
</dbReference>
<dbReference type="InterPro" id="IPR001766">
    <property type="entry name" value="Fork_head_dom"/>
</dbReference>
<evidence type="ECO:0000256" key="2">
    <source>
        <dbReference type="ARBA" id="ARBA00023015"/>
    </source>
</evidence>
<comment type="caution">
    <text evidence="11">The sequence shown here is derived from an EMBL/GenBank/DDBJ whole genome shotgun (WGS) entry which is preliminary data.</text>
</comment>
<evidence type="ECO:0000256" key="1">
    <source>
        <dbReference type="ARBA" id="ARBA00004123"/>
    </source>
</evidence>
<comment type="subcellular location">
    <subcellularLocation>
        <location evidence="1 8">Nucleus</location>
    </subcellularLocation>
</comment>
<sequence length="434" mass="48058">MAVEEHSDEDKAIFAMTTNFKHGPNGSLSVRRPKSPTTFFGSNSVKESNGVEDDELTSLAWLQDTNLLKNFQMGSYGIEGEDVLSDSPSSDYLDETAEHVTVAGDEGEQNVEPLPAHSPYNPTLHANSKPPFSFSCLIFMAIEDSLNKALPVKDIYNWILTHFPYFQNAPTGWKNSVRHNLSLSKCFRKVEKEKGNVGKGSLWCIDPEFRPNLLQALQKAPSMANLEFSHFSYVSPTYCQNGKTESEVKPCLLVSSQEAIQIPSPELFPFLSRRLASSMKDPEVDAAATMLTLKNGPNLSLHNMSDESENDSIQCTQRFSRKRLRLKQTTHSGAKKPKVKPIITSSPSEDHTYSACLDQQGSSPKACISVEEDGLRWANEKNMSEENITTNGNHAAKSISVLRKNAEEEGAHALMNLAEIASKRLLKKTNGKTS</sequence>
<keyword evidence="2" id="KW-0805">Transcription regulation</keyword>
<dbReference type="CDD" id="cd20059">
    <property type="entry name" value="FH_FOXN3"/>
    <property type="match status" value="1"/>
</dbReference>
<feature type="DNA-binding region" description="Fork-head" evidence="8">
    <location>
        <begin position="129"/>
        <end position="215"/>
    </location>
</feature>
<keyword evidence="5 8" id="KW-0539">Nucleus</keyword>
<keyword evidence="4" id="KW-0804">Transcription</keyword>
<dbReference type="GO" id="GO:0005634">
    <property type="term" value="C:nucleus"/>
    <property type="evidence" value="ECO:0007669"/>
    <property type="project" value="UniProtKB-SubCell"/>
</dbReference>
<dbReference type="PROSITE" id="PS50039">
    <property type="entry name" value="FORK_HEAD_3"/>
    <property type="match status" value="1"/>
</dbReference>
<dbReference type="InterPro" id="IPR047119">
    <property type="entry name" value="FOXN2/3-like"/>
</dbReference>
<feature type="region of interest" description="Disordered" evidence="9">
    <location>
        <begin position="329"/>
        <end position="350"/>
    </location>
</feature>
<accession>A0AAV2ALS3</accession>
<comment type="function">
    <text evidence="6">Acts as a transcriptional repressor. May be involved in DNA damage-inducible cell cycle arrests (checkpoints).</text>
</comment>
<dbReference type="SMART" id="SM00339">
    <property type="entry name" value="FH"/>
    <property type="match status" value="1"/>
</dbReference>
<dbReference type="PANTHER" id="PTHR13962:SF22">
    <property type="entry name" value="FORKHEAD BOX PROTEIN N3-LIKE PROTEIN"/>
    <property type="match status" value="1"/>
</dbReference>
<dbReference type="Proteomes" id="UP001497382">
    <property type="component" value="Unassembled WGS sequence"/>
</dbReference>
<keyword evidence="3 8" id="KW-0238">DNA-binding</keyword>
<dbReference type="InterPro" id="IPR036388">
    <property type="entry name" value="WH-like_DNA-bd_sf"/>
</dbReference>
<gene>
    <name evidence="11" type="ORF">LARSCL_LOCUS13256</name>
</gene>
<dbReference type="GO" id="GO:0003700">
    <property type="term" value="F:DNA-binding transcription factor activity"/>
    <property type="evidence" value="ECO:0007669"/>
    <property type="project" value="InterPro"/>
</dbReference>
<dbReference type="PANTHER" id="PTHR13962">
    <property type="entry name" value="FORKHEAD BOX PROTEIN N3-LIKE PROTEIN-RELATED"/>
    <property type="match status" value="1"/>
</dbReference>
<evidence type="ECO:0000256" key="3">
    <source>
        <dbReference type="ARBA" id="ARBA00023125"/>
    </source>
</evidence>
<proteinExistence type="predicted"/>
<dbReference type="InterPro" id="IPR030456">
    <property type="entry name" value="TF_fork_head_CS_2"/>
</dbReference>
<dbReference type="PROSITE" id="PS00657">
    <property type="entry name" value="FORK_HEAD_1"/>
    <property type="match status" value="1"/>
</dbReference>
<evidence type="ECO:0000256" key="8">
    <source>
        <dbReference type="PROSITE-ProRule" id="PRU00089"/>
    </source>
</evidence>
<evidence type="ECO:0000256" key="9">
    <source>
        <dbReference type="SAM" id="MobiDB-lite"/>
    </source>
</evidence>
<dbReference type="SUPFAM" id="SSF46785">
    <property type="entry name" value="Winged helix' DNA-binding domain"/>
    <property type="match status" value="1"/>
</dbReference>
<dbReference type="InterPro" id="IPR047404">
    <property type="entry name" value="FH_FOXN3"/>
</dbReference>